<dbReference type="UniPathway" id="UPA00148"/>
<keyword evidence="8" id="KW-1185">Reference proteome</keyword>
<dbReference type="InterPro" id="IPR014777">
    <property type="entry name" value="4pyrrole_Mease_sub1"/>
</dbReference>
<dbReference type="PANTHER" id="PTHR43182:SF1">
    <property type="entry name" value="COBALT-PRECORRIN-7 C(5)-METHYLTRANSFERASE"/>
    <property type="match status" value="1"/>
</dbReference>
<dbReference type="NCBIfam" id="TIGR02467">
    <property type="entry name" value="CbiE"/>
    <property type="match status" value="1"/>
</dbReference>
<dbReference type="InterPro" id="IPR050714">
    <property type="entry name" value="Cobalamin_biosynth_MTase"/>
</dbReference>
<dbReference type="GO" id="GO:0008276">
    <property type="term" value="F:protein methyltransferase activity"/>
    <property type="evidence" value="ECO:0007669"/>
    <property type="project" value="InterPro"/>
</dbReference>
<dbReference type="OrthoDB" id="9787825at2"/>
<evidence type="ECO:0000256" key="1">
    <source>
        <dbReference type="ARBA" id="ARBA00004953"/>
    </source>
</evidence>
<dbReference type="InParanoid" id="A0A1C4ZDB1"/>
<feature type="domain" description="Tetrapyrrole methylase" evidence="6">
    <location>
        <begin position="10"/>
        <end position="196"/>
    </location>
</feature>
<dbReference type="PIRSF" id="PIRSF036428">
    <property type="entry name" value="CobL"/>
    <property type="match status" value="1"/>
</dbReference>
<keyword evidence="4 7" id="KW-0808">Transferase</keyword>
<keyword evidence="5" id="KW-0949">S-adenosyl-L-methionine</keyword>
<sequence length="408" mass="42589">MSLSTTLDPVTVVGVGADGWTGLGAAGRRAVTDAQVVVGGRRHLDLLPESVRAERVPWPTPLLPALPGLLAAHADRRICVLASGDPMWYGIGTRLVGLLGPDRVRTVPHPSAISLACARMGWPVERVTVHSAVARDLDRVRRDLVPGRLLLVLSNDAHTPAALARTLTDAGYGPSELTVLAALGADREQRVDGTAGKWTAAPGDPLNVVAVRVVAADGTRPLSTVPGLPDDAFDHDGALTKREARALALSRLAPTGGELLWDVGAGCGSIGIEWLRADPASAAIAVEGRPERVARITANARTLGVPHLRVVQGRAPEALADLPTPDAVFVGGGLSAPGLFDVVWDALRPGGRLVAHAVTLEGERELGERAARLGGDLTRLAVDRAAPLGGFTGWKPARPLVQWAVVRP</sequence>
<evidence type="ECO:0000313" key="7">
    <source>
        <dbReference type="EMBL" id="SCF30932.1"/>
    </source>
</evidence>
<dbReference type="InterPro" id="IPR029063">
    <property type="entry name" value="SAM-dependent_MTases_sf"/>
</dbReference>
<dbReference type="InterPro" id="IPR012818">
    <property type="entry name" value="CbiE"/>
</dbReference>
<dbReference type="NCBIfam" id="TIGR02469">
    <property type="entry name" value="CbiT"/>
    <property type="match status" value="1"/>
</dbReference>
<evidence type="ECO:0000256" key="2">
    <source>
        <dbReference type="ARBA" id="ARBA00022573"/>
    </source>
</evidence>
<evidence type="ECO:0000259" key="6">
    <source>
        <dbReference type="Pfam" id="PF00590"/>
    </source>
</evidence>
<name>A0A1C4ZDB1_MICEC</name>
<keyword evidence="3 7" id="KW-0489">Methyltransferase</keyword>
<dbReference type="InterPro" id="IPR000878">
    <property type="entry name" value="4pyrrol_Mease"/>
</dbReference>
<gene>
    <name evidence="7" type="ORF">GA0070618_5096</name>
</gene>
<evidence type="ECO:0000313" key="8">
    <source>
        <dbReference type="Proteomes" id="UP000198253"/>
    </source>
</evidence>
<dbReference type="Proteomes" id="UP000198253">
    <property type="component" value="Chromosome I"/>
</dbReference>
<dbReference type="InterPro" id="IPR014008">
    <property type="entry name" value="Cbl_synth_MTase_CbiT"/>
</dbReference>
<dbReference type="GO" id="GO:0032259">
    <property type="term" value="P:methylation"/>
    <property type="evidence" value="ECO:0007669"/>
    <property type="project" value="UniProtKB-KW"/>
</dbReference>
<accession>A0A1C4ZDB1</accession>
<protein>
    <submittedName>
        <fullName evidence="7">Precorrin-6Y C5,15-methyltransferase (Decarboxylating)</fullName>
    </submittedName>
</protein>
<comment type="pathway">
    <text evidence="1">Cofactor biosynthesis; adenosylcobalamin biosynthesis.</text>
</comment>
<dbReference type="InterPro" id="IPR006365">
    <property type="entry name" value="Cbl_synth_CobL"/>
</dbReference>
<evidence type="ECO:0000256" key="4">
    <source>
        <dbReference type="ARBA" id="ARBA00022679"/>
    </source>
</evidence>
<reference evidence="8" key="1">
    <citation type="submission" date="2016-06" db="EMBL/GenBank/DDBJ databases">
        <authorList>
            <person name="Varghese N."/>
            <person name="Submissions Spin"/>
        </authorList>
    </citation>
    <scope>NUCLEOTIDE SEQUENCE [LARGE SCALE GENOMIC DNA]</scope>
    <source>
        <strain evidence="8">DSM 43816</strain>
    </source>
</reference>
<organism evidence="7 8">
    <name type="scientific">Micromonospora echinospora</name>
    <name type="common">Micromonospora purpurea</name>
    <dbReference type="NCBI Taxonomy" id="1877"/>
    <lineage>
        <taxon>Bacteria</taxon>
        <taxon>Bacillati</taxon>
        <taxon>Actinomycetota</taxon>
        <taxon>Actinomycetes</taxon>
        <taxon>Micromonosporales</taxon>
        <taxon>Micromonosporaceae</taxon>
        <taxon>Micromonospora</taxon>
    </lineage>
</organism>
<dbReference type="GO" id="GO:0009236">
    <property type="term" value="P:cobalamin biosynthetic process"/>
    <property type="evidence" value="ECO:0007669"/>
    <property type="project" value="UniProtKB-UniPathway"/>
</dbReference>
<dbReference type="CDD" id="cd11644">
    <property type="entry name" value="Precorrin-6Y-MT"/>
    <property type="match status" value="1"/>
</dbReference>
<dbReference type="SUPFAM" id="SSF53790">
    <property type="entry name" value="Tetrapyrrole methylase"/>
    <property type="match status" value="1"/>
</dbReference>
<keyword evidence="2" id="KW-0169">Cobalamin biosynthesis</keyword>
<dbReference type="EMBL" id="LT607413">
    <property type="protein sequence ID" value="SCF30932.1"/>
    <property type="molecule type" value="Genomic_DNA"/>
</dbReference>
<dbReference type="Gene3D" id="3.40.50.150">
    <property type="entry name" value="Vaccinia Virus protein VP39"/>
    <property type="match status" value="1"/>
</dbReference>
<dbReference type="SUPFAM" id="SSF53335">
    <property type="entry name" value="S-adenosyl-L-methionine-dependent methyltransferases"/>
    <property type="match status" value="1"/>
</dbReference>
<dbReference type="PANTHER" id="PTHR43182">
    <property type="entry name" value="COBALT-PRECORRIN-6B C(15)-METHYLTRANSFERASE (DECARBOXYLATING)"/>
    <property type="match status" value="1"/>
</dbReference>
<dbReference type="Gene3D" id="3.40.1010.10">
    <property type="entry name" value="Cobalt-precorrin-4 Transmethylase, Domain 1"/>
    <property type="match status" value="1"/>
</dbReference>
<dbReference type="AlphaFoldDB" id="A0A1C4ZDB1"/>
<evidence type="ECO:0000256" key="5">
    <source>
        <dbReference type="ARBA" id="ARBA00022691"/>
    </source>
</evidence>
<dbReference type="InterPro" id="IPR035996">
    <property type="entry name" value="4pyrrol_Methylase_sf"/>
</dbReference>
<dbReference type="RefSeq" id="WP_088983850.1">
    <property type="nucleotide sequence ID" value="NZ_LT607413.1"/>
</dbReference>
<dbReference type="CDD" id="cd02440">
    <property type="entry name" value="AdoMet_MTases"/>
    <property type="match status" value="1"/>
</dbReference>
<dbReference type="FunCoup" id="A0A1C4ZDB1">
    <property type="interactions" value="109"/>
</dbReference>
<evidence type="ECO:0000256" key="3">
    <source>
        <dbReference type="ARBA" id="ARBA00022603"/>
    </source>
</evidence>
<dbReference type="Pfam" id="PF00590">
    <property type="entry name" value="TP_methylase"/>
    <property type="match status" value="1"/>
</dbReference>
<proteinExistence type="predicted"/>